<accession>A0AAD3WUU2</accession>
<dbReference type="AlphaFoldDB" id="A0AAD3WUU2"/>
<comment type="caution">
    <text evidence="1">The sequence shown here is derived from an EMBL/GenBank/DDBJ whole genome shotgun (WGS) entry which is preliminary data.</text>
</comment>
<dbReference type="EMBL" id="VZUQ01000068">
    <property type="protein sequence ID" value="KAB1179958.1"/>
    <property type="molecule type" value="Genomic_DNA"/>
</dbReference>
<dbReference type="RefSeq" id="WP_151182877.1">
    <property type="nucleotide sequence ID" value="NZ_VZUQ01000068.1"/>
</dbReference>
<proteinExistence type="predicted"/>
<evidence type="ECO:0000313" key="2">
    <source>
        <dbReference type="Proteomes" id="UP000480943"/>
    </source>
</evidence>
<dbReference type="Proteomes" id="UP000480943">
    <property type="component" value="Unassembled WGS sequence"/>
</dbReference>
<gene>
    <name evidence="1" type="ORF">F6450_12295</name>
</gene>
<name>A0AAD3WUU2_PHODD</name>
<protein>
    <submittedName>
        <fullName evidence="1">Uncharacterized protein</fullName>
    </submittedName>
</protein>
<reference evidence="1 2" key="1">
    <citation type="submission" date="2019-09" db="EMBL/GenBank/DDBJ databases">
        <title>Photobacterium damselae subsp. damselae CDC-2227-81, a human clinical isolate.</title>
        <authorList>
            <person name="Osorio C.R."/>
        </authorList>
    </citation>
    <scope>NUCLEOTIDE SEQUENCE [LARGE SCALE GENOMIC DNA]</scope>
    <source>
        <strain evidence="1 2">CDC-2227-81</strain>
    </source>
</reference>
<sequence>MHTINTGDQFRTLTNGLTSPYPKLSKRMTKADLAKCNQWLMENAAAEANRQGNDFAKHQFEHLNPKNWTTADSESALQFTFGAQYVDGRIAKLKVGSEEKPTIDEQIDVQLDPMISWAFC</sequence>
<evidence type="ECO:0000313" key="1">
    <source>
        <dbReference type="EMBL" id="KAB1179958.1"/>
    </source>
</evidence>
<organism evidence="1 2">
    <name type="scientific">Photobacterium damselae subsp. damselae</name>
    <name type="common">Listonella damsela</name>
    <dbReference type="NCBI Taxonomy" id="85581"/>
    <lineage>
        <taxon>Bacteria</taxon>
        <taxon>Pseudomonadati</taxon>
        <taxon>Pseudomonadota</taxon>
        <taxon>Gammaproteobacteria</taxon>
        <taxon>Vibrionales</taxon>
        <taxon>Vibrionaceae</taxon>
        <taxon>Photobacterium</taxon>
    </lineage>
</organism>